<dbReference type="RefSeq" id="XP_033464131.1">
    <property type="nucleotide sequence ID" value="XM_033602756.1"/>
</dbReference>
<dbReference type="Proteomes" id="UP000504637">
    <property type="component" value="Unplaced"/>
</dbReference>
<keyword evidence="1" id="KW-1185">Reference proteome</keyword>
<reference evidence="2" key="3">
    <citation type="submission" date="2025-08" db="UniProtKB">
        <authorList>
            <consortium name="RefSeq"/>
        </authorList>
    </citation>
    <scope>IDENTIFICATION</scope>
    <source>
        <strain evidence="2">CBS 342.82</strain>
    </source>
</reference>
<gene>
    <name evidence="2" type="ORF">K489DRAFT_366292</name>
</gene>
<protein>
    <recommendedName>
        <fullName evidence="3">F-box domain-containing protein</fullName>
    </recommendedName>
</protein>
<dbReference type="SUPFAM" id="SSF81383">
    <property type="entry name" value="F-box domain"/>
    <property type="match status" value="1"/>
</dbReference>
<sequence length="176" mass="19735">MSLAEQVFGVPELAELILLCASTADIVRLQQVNKTIYNTIRTSRALRRKLYLEPDSSCEQTANPLAPDFFQRLPGMRKGTITVRVDVEKLWASTLNGVAQSWQDMFVSQPPATISLIATGDASTSYCRRIYPDGMKYGDVATAIIAAHQLRKGSQSRPERLSHLTKHNNPVLIYWR</sequence>
<accession>A0A6J3MGL7</accession>
<reference evidence="2" key="2">
    <citation type="submission" date="2020-04" db="EMBL/GenBank/DDBJ databases">
        <authorList>
            <consortium name="NCBI Genome Project"/>
        </authorList>
    </citation>
    <scope>NUCLEOTIDE SEQUENCE</scope>
    <source>
        <strain evidence="2">CBS 342.82</strain>
    </source>
</reference>
<organism evidence="2">
    <name type="scientific">Dissoconium aciculare CBS 342.82</name>
    <dbReference type="NCBI Taxonomy" id="1314786"/>
    <lineage>
        <taxon>Eukaryota</taxon>
        <taxon>Fungi</taxon>
        <taxon>Dikarya</taxon>
        <taxon>Ascomycota</taxon>
        <taxon>Pezizomycotina</taxon>
        <taxon>Dothideomycetes</taxon>
        <taxon>Dothideomycetidae</taxon>
        <taxon>Mycosphaerellales</taxon>
        <taxon>Dissoconiaceae</taxon>
        <taxon>Dissoconium</taxon>
    </lineage>
</organism>
<evidence type="ECO:0008006" key="3">
    <source>
        <dbReference type="Google" id="ProtNLM"/>
    </source>
</evidence>
<dbReference type="AlphaFoldDB" id="A0A6J3MGL7"/>
<dbReference type="InterPro" id="IPR036047">
    <property type="entry name" value="F-box-like_dom_sf"/>
</dbReference>
<dbReference type="GeneID" id="54360556"/>
<reference evidence="2" key="1">
    <citation type="submission" date="2020-01" db="EMBL/GenBank/DDBJ databases">
        <authorList>
            <consortium name="DOE Joint Genome Institute"/>
            <person name="Haridas S."/>
            <person name="Albert R."/>
            <person name="Binder M."/>
            <person name="Bloem J."/>
            <person name="Labutti K."/>
            <person name="Salamov A."/>
            <person name="Andreopoulos B."/>
            <person name="Baker S.E."/>
            <person name="Barry K."/>
            <person name="Bills G."/>
            <person name="Bluhm B.H."/>
            <person name="Cannon C."/>
            <person name="Castanera R."/>
            <person name="Culley D.E."/>
            <person name="Daum C."/>
            <person name="Ezra D."/>
            <person name="Gonzalez J.B."/>
            <person name="Henrissat B."/>
            <person name="Kuo A."/>
            <person name="Liang C."/>
            <person name="Lipzen A."/>
            <person name="Lutzoni F."/>
            <person name="Magnuson J."/>
            <person name="Mondo S."/>
            <person name="Nolan M."/>
            <person name="Ohm R."/>
            <person name="Pangilinan J."/>
            <person name="Park H.-J."/>
            <person name="Ramirez L."/>
            <person name="Alfaro M."/>
            <person name="Sun H."/>
            <person name="Tritt A."/>
            <person name="Yoshinaga Y."/>
            <person name="Zwiers L.-H."/>
            <person name="Turgeon B.G."/>
            <person name="Goodwin S.B."/>
            <person name="Spatafora J.W."/>
            <person name="Crous P.W."/>
            <person name="Grigoriev I.V."/>
        </authorList>
    </citation>
    <scope>NUCLEOTIDE SEQUENCE</scope>
    <source>
        <strain evidence="2">CBS 342.82</strain>
    </source>
</reference>
<name>A0A6J3MGL7_9PEZI</name>
<evidence type="ECO:0000313" key="2">
    <source>
        <dbReference type="RefSeq" id="XP_033464131.1"/>
    </source>
</evidence>
<dbReference type="OrthoDB" id="3636857at2759"/>
<evidence type="ECO:0000313" key="1">
    <source>
        <dbReference type="Proteomes" id="UP000504637"/>
    </source>
</evidence>
<proteinExistence type="predicted"/>